<sequence>MAGEAVLRKRFEQARDDGSLPEGVEPRVLATYVTALSQGIAVEAASGTPRADLDAMIDLALERLPWE</sequence>
<reference evidence="1" key="1">
    <citation type="submission" date="2021-01" db="EMBL/GenBank/DDBJ databases">
        <title>Whole genome shotgun sequence of Planotetraspora silvatica NBRC 100141.</title>
        <authorList>
            <person name="Komaki H."/>
            <person name="Tamura T."/>
        </authorList>
    </citation>
    <scope>NUCLEOTIDE SEQUENCE</scope>
    <source>
        <strain evidence="1">NBRC 100141</strain>
    </source>
</reference>
<gene>
    <name evidence="1" type="ORF">Psi02_47180</name>
</gene>
<organism evidence="1 2">
    <name type="scientific">Planotetraspora silvatica</name>
    <dbReference type="NCBI Taxonomy" id="234614"/>
    <lineage>
        <taxon>Bacteria</taxon>
        <taxon>Bacillati</taxon>
        <taxon>Actinomycetota</taxon>
        <taxon>Actinomycetes</taxon>
        <taxon>Streptosporangiales</taxon>
        <taxon>Streptosporangiaceae</taxon>
        <taxon>Planotetraspora</taxon>
    </lineage>
</organism>
<evidence type="ECO:0000313" key="2">
    <source>
        <dbReference type="Proteomes" id="UP000644610"/>
    </source>
</evidence>
<protein>
    <submittedName>
        <fullName evidence="1">Uncharacterized protein</fullName>
    </submittedName>
</protein>
<name>A0A8J3ULY0_9ACTN</name>
<accession>A0A8J3ULY0</accession>
<dbReference type="InterPro" id="IPR036271">
    <property type="entry name" value="Tet_transcr_reg_TetR-rel_C_sf"/>
</dbReference>
<dbReference type="Proteomes" id="UP000644610">
    <property type="component" value="Unassembled WGS sequence"/>
</dbReference>
<dbReference type="SUPFAM" id="SSF48498">
    <property type="entry name" value="Tetracyclin repressor-like, C-terminal domain"/>
    <property type="match status" value="1"/>
</dbReference>
<comment type="caution">
    <text evidence="1">The sequence shown here is derived from an EMBL/GenBank/DDBJ whole genome shotgun (WGS) entry which is preliminary data.</text>
</comment>
<dbReference type="Gene3D" id="1.10.357.10">
    <property type="entry name" value="Tetracycline Repressor, domain 2"/>
    <property type="match status" value="1"/>
</dbReference>
<dbReference type="AlphaFoldDB" id="A0A8J3ULY0"/>
<evidence type="ECO:0000313" key="1">
    <source>
        <dbReference type="EMBL" id="GII48294.1"/>
    </source>
</evidence>
<proteinExistence type="predicted"/>
<keyword evidence="2" id="KW-1185">Reference proteome</keyword>
<dbReference type="EMBL" id="BOOQ01000030">
    <property type="protein sequence ID" value="GII48294.1"/>
    <property type="molecule type" value="Genomic_DNA"/>
</dbReference>
<dbReference type="RefSeq" id="WP_203977575.1">
    <property type="nucleotide sequence ID" value="NZ_BOOQ01000030.1"/>
</dbReference>